<comment type="pathway">
    <text evidence="2">Cofactor metabolism; pyridoxal 5'-phosphate salvage; pyridoxine 5'-phosphate from pyridoxine: step 1/1.</text>
</comment>
<evidence type="ECO:0000256" key="16">
    <source>
        <dbReference type="ARBA" id="ARBA00032808"/>
    </source>
</evidence>
<dbReference type="InterPro" id="IPR004625">
    <property type="entry name" value="PyrdxlKinase"/>
</dbReference>
<comment type="similarity">
    <text evidence="4">Belongs to the HTATSF1 family.</text>
</comment>
<feature type="region of interest" description="Disordered" evidence="21">
    <location>
        <begin position="1"/>
        <end position="36"/>
    </location>
</feature>
<protein>
    <recommendedName>
        <fullName evidence="7">Pyridoxal kinase</fullName>
        <ecNumber evidence="6">2.7.1.35</ecNumber>
    </recommendedName>
    <alternativeName>
        <fullName evidence="16">Pyridoxine kinase</fullName>
    </alternativeName>
</protein>
<proteinExistence type="inferred from homology"/>
<dbReference type="GO" id="GO:0000398">
    <property type="term" value="P:mRNA splicing, via spliceosome"/>
    <property type="evidence" value="ECO:0007669"/>
    <property type="project" value="UniProtKB-ARBA"/>
</dbReference>
<dbReference type="InterPro" id="IPR035979">
    <property type="entry name" value="RBD_domain_sf"/>
</dbReference>
<evidence type="ECO:0000256" key="5">
    <source>
        <dbReference type="ARBA" id="ARBA00008805"/>
    </source>
</evidence>
<accession>A0ABD2MB01</accession>
<dbReference type="SUPFAM" id="SSF54928">
    <property type="entry name" value="RNA-binding domain, RBD"/>
    <property type="match status" value="1"/>
</dbReference>
<dbReference type="NCBIfam" id="TIGR00687">
    <property type="entry name" value="pyridox_kin"/>
    <property type="match status" value="1"/>
</dbReference>
<dbReference type="GO" id="GO:0005524">
    <property type="term" value="F:ATP binding"/>
    <property type="evidence" value="ECO:0007669"/>
    <property type="project" value="UniProtKB-KW"/>
</dbReference>
<keyword evidence="14 20" id="KW-0694">RNA-binding</keyword>
<dbReference type="FunFam" id="3.30.70.330:FF:000105">
    <property type="entry name" value="HIV Tat-specific factor 1 homolog"/>
    <property type="match status" value="1"/>
</dbReference>
<dbReference type="Proteomes" id="UP001620626">
    <property type="component" value="Unassembled WGS sequence"/>
</dbReference>
<keyword evidence="11" id="KW-0547">Nucleotide-binding</keyword>
<dbReference type="InterPro" id="IPR000504">
    <property type="entry name" value="RRM_dom"/>
</dbReference>
<dbReference type="CDD" id="cd12281">
    <property type="entry name" value="RRM1_TatSF1_like"/>
    <property type="match status" value="1"/>
</dbReference>
<dbReference type="Pfam" id="PF00076">
    <property type="entry name" value="RRM_1"/>
    <property type="match status" value="1"/>
</dbReference>
<keyword evidence="8" id="KW-0507">mRNA processing</keyword>
<dbReference type="CDD" id="cd01173">
    <property type="entry name" value="pyridoxal_pyridoxamine_kinase"/>
    <property type="match status" value="1"/>
</dbReference>
<feature type="domain" description="RRM" evidence="22">
    <location>
        <begin position="140"/>
        <end position="226"/>
    </location>
</feature>
<evidence type="ECO:0000256" key="2">
    <source>
        <dbReference type="ARBA" id="ARBA00004835"/>
    </source>
</evidence>
<feature type="compositionally biased region" description="Low complexity" evidence="21">
    <location>
        <begin position="18"/>
        <end position="29"/>
    </location>
</feature>
<evidence type="ECO:0000256" key="21">
    <source>
        <dbReference type="SAM" id="MobiDB-lite"/>
    </source>
</evidence>
<dbReference type="InterPro" id="IPR034392">
    <property type="entry name" value="TatSF1-like_RRM1"/>
</dbReference>
<evidence type="ECO:0000256" key="8">
    <source>
        <dbReference type="ARBA" id="ARBA00022664"/>
    </source>
</evidence>
<dbReference type="EC" id="2.7.1.35" evidence="6"/>
<comment type="caution">
    <text evidence="23">The sequence shown here is derived from an EMBL/GenBank/DDBJ whole genome shotgun (WGS) entry which is preliminary data.</text>
</comment>
<evidence type="ECO:0000313" key="23">
    <source>
        <dbReference type="EMBL" id="KAL3124669.1"/>
    </source>
</evidence>
<evidence type="ECO:0000256" key="1">
    <source>
        <dbReference type="ARBA" id="ARBA00004750"/>
    </source>
</evidence>
<dbReference type="GO" id="GO:0005684">
    <property type="term" value="C:U2-type spliceosomal complex"/>
    <property type="evidence" value="ECO:0007669"/>
    <property type="project" value="UniProtKB-ARBA"/>
</dbReference>
<evidence type="ECO:0000256" key="19">
    <source>
        <dbReference type="ARBA" id="ARBA00048524"/>
    </source>
</evidence>
<feature type="compositionally biased region" description="Polar residues" evidence="21">
    <location>
        <begin position="86"/>
        <end position="100"/>
    </location>
</feature>
<comment type="catalytic activity">
    <reaction evidence="19">
        <text>pyridoxine + ATP = pyridoxine 5'-phosphate + ADP + H(+)</text>
        <dbReference type="Rhea" id="RHEA:25108"/>
        <dbReference type="ChEBI" id="CHEBI:15378"/>
        <dbReference type="ChEBI" id="CHEBI:16709"/>
        <dbReference type="ChEBI" id="CHEBI:30616"/>
        <dbReference type="ChEBI" id="CHEBI:58589"/>
        <dbReference type="ChEBI" id="CHEBI:456216"/>
        <dbReference type="EC" id="2.7.1.35"/>
    </reaction>
    <physiologicalReaction direction="left-to-right" evidence="19">
        <dbReference type="Rhea" id="RHEA:25109"/>
    </physiologicalReaction>
</comment>
<evidence type="ECO:0000256" key="9">
    <source>
        <dbReference type="ARBA" id="ARBA00022679"/>
    </source>
</evidence>
<feature type="compositionally biased region" description="Basic and acidic residues" evidence="21">
    <location>
        <begin position="361"/>
        <end position="377"/>
    </location>
</feature>
<dbReference type="Gene3D" id="3.40.1190.20">
    <property type="match status" value="1"/>
</dbReference>
<dbReference type="EMBL" id="JBICBT010000065">
    <property type="protein sequence ID" value="KAL3124669.1"/>
    <property type="molecule type" value="Genomic_DNA"/>
</dbReference>
<dbReference type="InterPro" id="IPR012677">
    <property type="entry name" value="Nucleotide-bd_a/b_plait_sf"/>
</dbReference>
<evidence type="ECO:0000256" key="6">
    <source>
        <dbReference type="ARBA" id="ARBA00012104"/>
    </source>
</evidence>
<evidence type="ECO:0000256" key="14">
    <source>
        <dbReference type="ARBA" id="ARBA00022884"/>
    </source>
</evidence>
<evidence type="ECO:0000256" key="12">
    <source>
        <dbReference type="ARBA" id="ARBA00022777"/>
    </source>
</evidence>
<organism evidence="23 24">
    <name type="scientific">Heterodera trifolii</name>
    <dbReference type="NCBI Taxonomy" id="157864"/>
    <lineage>
        <taxon>Eukaryota</taxon>
        <taxon>Metazoa</taxon>
        <taxon>Ecdysozoa</taxon>
        <taxon>Nematoda</taxon>
        <taxon>Chromadorea</taxon>
        <taxon>Rhabditida</taxon>
        <taxon>Tylenchina</taxon>
        <taxon>Tylenchomorpha</taxon>
        <taxon>Tylenchoidea</taxon>
        <taxon>Heteroderidae</taxon>
        <taxon>Heteroderinae</taxon>
        <taxon>Heterodera</taxon>
    </lineage>
</organism>
<feature type="region of interest" description="Disordered" evidence="21">
    <location>
        <begin position="361"/>
        <end position="445"/>
    </location>
</feature>
<gene>
    <name evidence="23" type="ORF">niasHT_009256</name>
</gene>
<feature type="domain" description="RRM" evidence="22">
    <location>
        <begin position="273"/>
        <end position="358"/>
    </location>
</feature>
<evidence type="ECO:0000256" key="4">
    <source>
        <dbReference type="ARBA" id="ARBA00007747"/>
    </source>
</evidence>
<dbReference type="InterPro" id="IPR029056">
    <property type="entry name" value="Ribokinase-like"/>
</dbReference>
<name>A0ABD2MB01_9BILA</name>
<keyword evidence="10" id="KW-0677">Repeat</keyword>
<dbReference type="Pfam" id="PF08543">
    <property type="entry name" value="Phos_pyr_kin"/>
    <property type="match status" value="1"/>
</dbReference>
<evidence type="ECO:0000256" key="11">
    <source>
        <dbReference type="ARBA" id="ARBA00022741"/>
    </source>
</evidence>
<keyword evidence="12" id="KW-0418">Kinase</keyword>
<dbReference type="PANTHER" id="PTHR15608:SF0">
    <property type="entry name" value="HIV TAT-SPECIFIC FACTOR 1"/>
    <property type="match status" value="1"/>
</dbReference>
<comment type="similarity">
    <text evidence="5">Belongs to the pyridoxine kinase family.</text>
</comment>
<evidence type="ECO:0000313" key="24">
    <source>
        <dbReference type="Proteomes" id="UP001620626"/>
    </source>
</evidence>
<comment type="catalytic activity">
    <reaction evidence="18">
        <text>pyridoxal + ATP = pyridoxal 5'-phosphate + ADP + H(+)</text>
        <dbReference type="Rhea" id="RHEA:10224"/>
        <dbReference type="ChEBI" id="CHEBI:15378"/>
        <dbReference type="ChEBI" id="CHEBI:17310"/>
        <dbReference type="ChEBI" id="CHEBI:30616"/>
        <dbReference type="ChEBI" id="CHEBI:456216"/>
        <dbReference type="ChEBI" id="CHEBI:597326"/>
        <dbReference type="EC" id="2.7.1.35"/>
    </reaction>
    <physiologicalReaction direction="left-to-right" evidence="18">
        <dbReference type="Rhea" id="RHEA:10225"/>
    </physiologicalReaction>
</comment>
<comment type="pathway">
    <text evidence="1">Cofactor metabolism; pyridoxal 5'-phosphate salvage; pyridoxamine 5'-phosphate from pyridoxamine: step 1/1.</text>
</comment>
<dbReference type="GO" id="GO:0008478">
    <property type="term" value="F:pyridoxal kinase activity"/>
    <property type="evidence" value="ECO:0007669"/>
    <property type="project" value="UniProtKB-EC"/>
</dbReference>
<evidence type="ECO:0000256" key="7">
    <source>
        <dbReference type="ARBA" id="ARBA00018134"/>
    </source>
</evidence>
<reference evidence="23 24" key="1">
    <citation type="submission" date="2024-10" db="EMBL/GenBank/DDBJ databases">
        <authorList>
            <person name="Kim D."/>
        </authorList>
    </citation>
    <scope>NUCLEOTIDE SEQUENCE [LARGE SCALE GENOMIC DNA]</scope>
    <source>
        <strain evidence="23">BH-2024</strain>
    </source>
</reference>
<keyword evidence="15" id="KW-0508">mRNA splicing</keyword>
<dbReference type="InterPro" id="IPR034393">
    <property type="entry name" value="TatSF1-like"/>
</dbReference>
<dbReference type="Gene3D" id="3.30.70.330">
    <property type="match status" value="2"/>
</dbReference>
<evidence type="ECO:0000259" key="22">
    <source>
        <dbReference type="PROSITE" id="PS50102"/>
    </source>
</evidence>
<comment type="catalytic activity">
    <reaction evidence="17">
        <text>pyridoxamine + ATP = pyridoxamine 5'-phosphate + ADP + H(+)</text>
        <dbReference type="Rhea" id="RHEA:25104"/>
        <dbReference type="ChEBI" id="CHEBI:15378"/>
        <dbReference type="ChEBI" id="CHEBI:30616"/>
        <dbReference type="ChEBI" id="CHEBI:57761"/>
        <dbReference type="ChEBI" id="CHEBI:58451"/>
        <dbReference type="ChEBI" id="CHEBI:456216"/>
        <dbReference type="EC" id="2.7.1.35"/>
    </reaction>
    <physiologicalReaction direction="left-to-right" evidence="17">
        <dbReference type="Rhea" id="RHEA:25105"/>
    </physiologicalReaction>
</comment>
<feature type="compositionally biased region" description="Acidic residues" evidence="21">
    <location>
        <begin position="382"/>
        <end position="391"/>
    </location>
</feature>
<dbReference type="SUPFAM" id="SSF53613">
    <property type="entry name" value="Ribokinase-like"/>
    <property type="match status" value="1"/>
</dbReference>
<feature type="region of interest" description="Disordered" evidence="21">
    <location>
        <begin position="83"/>
        <end position="110"/>
    </location>
</feature>
<dbReference type="GO" id="GO:0003723">
    <property type="term" value="F:RNA binding"/>
    <property type="evidence" value="ECO:0007669"/>
    <property type="project" value="UniProtKB-UniRule"/>
</dbReference>
<evidence type="ECO:0000256" key="10">
    <source>
        <dbReference type="ARBA" id="ARBA00022737"/>
    </source>
</evidence>
<dbReference type="GO" id="GO:0042816">
    <property type="term" value="P:vitamin B6 metabolic process"/>
    <property type="evidence" value="ECO:0007669"/>
    <property type="project" value="UniProtKB-ARBA"/>
</dbReference>
<evidence type="ECO:0000256" key="15">
    <source>
        <dbReference type="ARBA" id="ARBA00023187"/>
    </source>
</evidence>
<keyword evidence="9" id="KW-0808">Transferase</keyword>
<keyword evidence="24" id="KW-1185">Reference proteome</keyword>
<keyword evidence="13" id="KW-0067">ATP-binding</keyword>
<dbReference type="PROSITE" id="PS50102">
    <property type="entry name" value="RRM"/>
    <property type="match status" value="2"/>
</dbReference>
<dbReference type="InterPro" id="IPR013749">
    <property type="entry name" value="PM/HMP-P_kinase-1"/>
</dbReference>
<evidence type="ECO:0000256" key="18">
    <source>
        <dbReference type="ARBA" id="ARBA00047377"/>
    </source>
</evidence>
<evidence type="ECO:0000256" key="13">
    <source>
        <dbReference type="ARBA" id="ARBA00022840"/>
    </source>
</evidence>
<feature type="compositionally biased region" description="Polar residues" evidence="21">
    <location>
        <begin position="1"/>
        <end position="17"/>
    </location>
</feature>
<evidence type="ECO:0000256" key="3">
    <source>
        <dbReference type="ARBA" id="ARBA00005210"/>
    </source>
</evidence>
<dbReference type="SMART" id="SM00360">
    <property type="entry name" value="RRM"/>
    <property type="match status" value="2"/>
</dbReference>
<comment type="pathway">
    <text evidence="3">Cofactor metabolism; pyridoxal 5'-phosphate salvage; pyridoxal 5'-phosphate from pyridoxal: step 1/1.</text>
</comment>
<dbReference type="PANTHER" id="PTHR15608">
    <property type="entry name" value="SPLICING FACTOR U2AF-ASSOCIATED PROTEIN 2"/>
    <property type="match status" value="1"/>
</dbReference>
<evidence type="ECO:0000256" key="17">
    <source>
        <dbReference type="ARBA" id="ARBA00047310"/>
    </source>
</evidence>
<dbReference type="AlphaFoldDB" id="A0ABD2MB01"/>
<feature type="compositionally biased region" description="Basic and acidic residues" evidence="21">
    <location>
        <begin position="392"/>
        <end position="441"/>
    </location>
</feature>
<sequence>MDKSNESSVNKNASGELSQSNVSSASTTSEIVYPDPDNPYKCVANGVSMTWNEVSGQWLPDVEVDEDFLALYNANYGVEYDYSKMPQPSTRNTRDASPTADTLEGGKEKKPLTKEEKLAKKREAIKRAEGWVELDEERNTSVYVHGFPSSIDEEQFIEFMSKCGVIMKDPRTGKPKVKLYRTESGEPKGDGTCCYIKKESVELALQILDGWAWDSAHKIQVERAKFEMKGEFDPTKKRRRLTVAQKKRFFEKQQKIFEWKPEKPRNYRPPCECTLVLRGMFNLEEIDANAQRIFTLKEDTQKLCERFGPVKKVTVYDTNPDGVVTITFDNVEHTDAAVQAIDGRIVAGRVVQAKHWDGKEKFKRAETAQEKERRENAWEEFLGNDEDEKETEEDKKETEEEKKETEEEKKEPEEGKREMEEGKKETEEGKKEMEEGKEHGSKCLHTLKGKNEDYLSKERSGKKVLSIQSHVVSGFVGNKCAVFPLQLHGFEVDAINSVQFSNHTQYPNVKGQRLNERDLAELFDGIRLAGLPAKYSHILTGYCGDASFLRQIASIVRECRQHNPKLIYVCDPVMGDNGKYYNGIPRELCSIYRDELLPLSDLITPNAFELSQLSDIAIANERDCLRAMEHFHKVKRIRIVVVTSGVPDETTQNKSIMHCYASEAIPSAVETIRVRYFRFEFPLITGTFVGTGDLFTALLLAWLEESSGDLCHSVRCTISSMQSVIRRTSDFAFAISPDPNIQLRELRLMQSRLDLLRPNAERINFVELNL</sequence>
<evidence type="ECO:0000256" key="20">
    <source>
        <dbReference type="PROSITE-ProRule" id="PRU00176"/>
    </source>
</evidence>